<feature type="region of interest" description="Disordered" evidence="1">
    <location>
        <begin position="101"/>
        <end position="123"/>
    </location>
</feature>
<reference evidence="2" key="1">
    <citation type="submission" date="2012-10" db="EMBL/GenBank/DDBJ databases">
        <authorList>
            <person name="Sandrine L."/>
        </authorList>
    </citation>
    <scope>NUCLEOTIDE SEQUENCE</scope>
</reference>
<protein>
    <submittedName>
        <fullName evidence="2">Uncharacterized protein</fullName>
    </submittedName>
</protein>
<proteinExistence type="predicted"/>
<name>S0DGT6_9ZZZZ</name>
<evidence type="ECO:0000313" key="2">
    <source>
        <dbReference type="EMBL" id="CCO21956.1"/>
    </source>
</evidence>
<accession>S0DGT6</accession>
<evidence type="ECO:0000256" key="1">
    <source>
        <dbReference type="SAM" id="MobiDB-lite"/>
    </source>
</evidence>
<sequence length="123" mass="12731">MSNTLKKRGVVTMLLLALVAVVSVTAETGGETNAFAWPVPAAVEEAPRPASGASPHCALKYAAMLDLAELARRDGKSSAAYLHAFDKVTAQMNACDAGERYVASSSPSSSADEGARASLPSYE</sequence>
<reference evidence="2" key="2">
    <citation type="journal article" date="2013" name="Biotechnol. Biofuels">
        <title>Mining for hemicellulases in the fungus-growing termite Pseudacanthotermes militaris using functional metagenomics.</title>
        <authorList>
            <person name="Bastien G."/>
            <person name="Arnal G."/>
            <person name="Bozonnet S."/>
            <person name="Laguerre S."/>
            <person name="Ferreira F."/>
            <person name="Faure R."/>
            <person name="Henrissat B."/>
            <person name="Lefevre F."/>
            <person name="Robe P."/>
            <person name="Bouchez O."/>
            <person name="Noirot C."/>
            <person name="Dumon C."/>
            <person name="O'Donohue M."/>
        </authorList>
    </citation>
    <scope>NUCLEOTIDE SEQUENCE</scope>
</reference>
<dbReference type="AlphaFoldDB" id="S0DGT6"/>
<dbReference type="EMBL" id="HF548336">
    <property type="protein sequence ID" value="CCO21956.1"/>
    <property type="molecule type" value="Genomic_DNA"/>
</dbReference>
<gene>
    <name evidence="2" type="ORF">BN138_1144</name>
</gene>
<organism evidence="2">
    <name type="scientific">termite gut metagenome</name>
    <dbReference type="NCBI Taxonomy" id="433724"/>
    <lineage>
        <taxon>unclassified sequences</taxon>
        <taxon>metagenomes</taxon>
        <taxon>organismal metagenomes</taxon>
    </lineage>
</organism>